<dbReference type="STRING" id="429701.A0A2G9G1W3"/>
<dbReference type="PANTHER" id="PTHR34836:SF7">
    <property type="entry name" value="RECEPTOR LIGAND BINDING REGION DOMAIN-CONTAINING PROTEIN"/>
    <property type="match status" value="1"/>
</dbReference>
<sequence length="493" mass="55726">MQSFVNIGVVQDLNSSFDAMINLCIQMAISNFYLGHPNYTPRLRLCTKHAQNALDVDLAVLELLEHEHVHGILGHPQQSTEDKFIAEIGSKVHIPIISFTARTSTISTTQNHYYVRTTIDDAVQTRALASICRRFEWTEVVFLYEDTEYSLQFLSHLNKALQEADIGLTHMTAIPTSAKDKHIFKELSILNTKRTRVFFLGAHEPFALFTKKRMMSEGYAWIITDSSSNFLNSMDLTTRHSMEGVVGIRPYVPLSKDLENFQERWRMNLKKNKGTIMDLNVYGLWAYDTIKALATAIKKIGPVNSSSLYVKGTKGTNLIISSYGPQLLRELSSTKFRGLSGDFQLVDGKLKPSAFEIFNLIGTGEKRVGFWSPERGIVRELSSSSINELKKIVWPGDSVEKPKGRSIPATRTLKVGVPWKSGYKEFVNVSIDAKTNRTGATGFAIDIFLAALKVLPFHIDYEFHCYKCTQNVNWTYDDMLHGIPHQVFDLPLL</sequence>
<proteinExistence type="predicted"/>
<protein>
    <recommendedName>
        <fullName evidence="5">Receptor ligand binding region domain-containing protein</fullName>
    </recommendedName>
</protein>
<dbReference type="GO" id="GO:0016020">
    <property type="term" value="C:membrane"/>
    <property type="evidence" value="ECO:0007669"/>
    <property type="project" value="UniProtKB-SubCell"/>
</dbReference>
<organism evidence="6 7">
    <name type="scientific">Handroanthus impetiginosus</name>
    <dbReference type="NCBI Taxonomy" id="429701"/>
    <lineage>
        <taxon>Eukaryota</taxon>
        <taxon>Viridiplantae</taxon>
        <taxon>Streptophyta</taxon>
        <taxon>Embryophyta</taxon>
        <taxon>Tracheophyta</taxon>
        <taxon>Spermatophyta</taxon>
        <taxon>Magnoliopsida</taxon>
        <taxon>eudicotyledons</taxon>
        <taxon>Gunneridae</taxon>
        <taxon>Pentapetalae</taxon>
        <taxon>asterids</taxon>
        <taxon>lamiids</taxon>
        <taxon>Lamiales</taxon>
        <taxon>Bignoniaceae</taxon>
        <taxon>Crescentiina</taxon>
        <taxon>Tabebuia alliance</taxon>
        <taxon>Handroanthus</taxon>
    </lineage>
</organism>
<dbReference type="InterPro" id="IPR001828">
    <property type="entry name" value="ANF_lig-bd_rcpt"/>
</dbReference>
<dbReference type="InterPro" id="IPR028082">
    <property type="entry name" value="Peripla_BP_I"/>
</dbReference>
<dbReference type="InterPro" id="IPR015683">
    <property type="entry name" value="Ionotropic_Glu_rcpt"/>
</dbReference>
<dbReference type="OrthoDB" id="5984008at2759"/>
<feature type="domain" description="Receptor ligand binding region" evidence="5">
    <location>
        <begin position="23"/>
        <end position="362"/>
    </location>
</feature>
<evidence type="ECO:0000256" key="2">
    <source>
        <dbReference type="ARBA" id="ARBA00022692"/>
    </source>
</evidence>
<evidence type="ECO:0000256" key="1">
    <source>
        <dbReference type="ARBA" id="ARBA00004370"/>
    </source>
</evidence>
<keyword evidence="3" id="KW-1133">Transmembrane helix</keyword>
<dbReference type="PANTHER" id="PTHR34836">
    <property type="entry name" value="OS06G0188250 PROTEIN"/>
    <property type="match status" value="1"/>
</dbReference>
<keyword evidence="4" id="KW-0472">Membrane</keyword>
<dbReference type="Pfam" id="PF01094">
    <property type="entry name" value="ANF_receptor"/>
    <property type="match status" value="1"/>
</dbReference>
<keyword evidence="7" id="KW-1185">Reference proteome</keyword>
<evidence type="ECO:0000259" key="5">
    <source>
        <dbReference type="Pfam" id="PF01094"/>
    </source>
</evidence>
<accession>A0A2G9G1W3</accession>
<comment type="caution">
    <text evidence="6">The sequence shown here is derived from an EMBL/GenBank/DDBJ whole genome shotgun (WGS) entry which is preliminary data.</text>
</comment>
<name>A0A2G9G1W3_9LAMI</name>
<comment type="subcellular location">
    <subcellularLocation>
        <location evidence="1">Membrane</location>
    </subcellularLocation>
</comment>
<gene>
    <name evidence="6" type="ORF">CDL12_28206</name>
</gene>
<dbReference type="InterPro" id="IPR044440">
    <property type="entry name" value="GABAb_receptor_plant_PBP1"/>
</dbReference>
<evidence type="ECO:0000313" key="7">
    <source>
        <dbReference type="Proteomes" id="UP000231279"/>
    </source>
</evidence>
<dbReference type="Proteomes" id="UP000231279">
    <property type="component" value="Unassembled WGS sequence"/>
</dbReference>
<dbReference type="CDD" id="cd19990">
    <property type="entry name" value="PBP1_GABAb_receptor_plant"/>
    <property type="match status" value="1"/>
</dbReference>
<keyword evidence="2" id="KW-0812">Transmembrane</keyword>
<evidence type="ECO:0000313" key="6">
    <source>
        <dbReference type="EMBL" id="PIM99302.1"/>
    </source>
</evidence>
<reference evidence="7" key="1">
    <citation type="journal article" date="2018" name="Gigascience">
        <title>Genome assembly of the Pink Ipe (Handroanthus impetiginosus, Bignoniaceae), a highly valued, ecologically keystone Neotropical timber forest tree.</title>
        <authorList>
            <person name="Silva-Junior O.B."/>
            <person name="Grattapaglia D."/>
            <person name="Novaes E."/>
            <person name="Collevatti R.G."/>
        </authorList>
    </citation>
    <scope>NUCLEOTIDE SEQUENCE [LARGE SCALE GENOMIC DNA]</scope>
    <source>
        <strain evidence="7">cv. UFG-1</strain>
    </source>
</reference>
<dbReference type="Gene3D" id="3.40.50.2300">
    <property type="match status" value="2"/>
</dbReference>
<evidence type="ECO:0000256" key="4">
    <source>
        <dbReference type="ARBA" id="ARBA00023136"/>
    </source>
</evidence>
<evidence type="ECO:0000256" key="3">
    <source>
        <dbReference type="ARBA" id="ARBA00022989"/>
    </source>
</evidence>
<dbReference type="AlphaFoldDB" id="A0A2G9G1W3"/>
<dbReference type="SUPFAM" id="SSF53822">
    <property type="entry name" value="Periplasmic binding protein-like I"/>
    <property type="match status" value="1"/>
</dbReference>
<dbReference type="EMBL" id="NKXS01007674">
    <property type="protein sequence ID" value="PIM99302.1"/>
    <property type="molecule type" value="Genomic_DNA"/>
</dbReference>
<dbReference type="Gene3D" id="3.40.190.10">
    <property type="entry name" value="Periplasmic binding protein-like II"/>
    <property type="match status" value="1"/>
</dbReference>